<dbReference type="Proteomes" id="UP000023152">
    <property type="component" value="Unassembled WGS sequence"/>
</dbReference>
<sequence>MKLKEGQLYGVFKCLIDRLSNEKEDDDIRIKCAELIGELLMKLNETQLIDAFDPLIDMVNDIDCIYSAFNTVREQLQLYCGDNAYNLLKGIAQRLDEKQMNIALNYFMDKINDKNEHQTIRIKCIQLIKYGKECAELLGTIAVNLNGKSFDDAFKCLTNELTDSHSSVRESVFTCLINELKGNNEKNLYYMQNLLEIFQ</sequence>
<proteinExistence type="predicted"/>
<reference evidence="1 2" key="1">
    <citation type="journal article" date="2013" name="Curr. Biol.">
        <title>The Genome of the Foraminiferan Reticulomyxa filosa.</title>
        <authorList>
            <person name="Glockner G."/>
            <person name="Hulsmann N."/>
            <person name="Schleicher M."/>
            <person name="Noegel A.A."/>
            <person name="Eichinger L."/>
            <person name="Gallinger C."/>
            <person name="Pawlowski J."/>
            <person name="Sierra R."/>
            <person name="Euteneuer U."/>
            <person name="Pillet L."/>
            <person name="Moustafa A."/>
            <person name="Platzer M."/>
            <person name="Groth M."/>
            <person name="Szafranski K."/>
            <person name="Schliwa M."/>
        </authorList>
    </citation>
    <scope>NUCLEOTIDE SEQUENCE [LARGE SCALE GENOMIC DNA]</scope>
</reference>
<dbReference type="SUPFAM" id="SSF48371">
    <property type="entry name" value="ARM repeat"/>
    <property type="match status" value="1"/>
</dbReference>
<evidence type="ECO:0000313" key="1">
    <source>
        <dbReference type="EMBL" id="ETO10727.1"/>
    </source>
</evidence>
<dbReference type="Gene3D" id="1.25.10.10">
    <property type="entry name" value="Leucine-rich Repeat Variant"/>
    <property type="match status" value="1"/>
</dbReference>
<organism evidence="1 2">
    <name type="scientific">Reticulomyxa filosa</name>
    <dbReference type="NCBI Taxonomy" id="46433"/>
    <lineage>
        <taxon>Eukaryota</taxon>
        <taxon>Sar</taxon>
        <taxon>Rhizaria</taxon>
        <taxon>Retaria</taxon>
        <taxon>Foraminifera</taxon>
        <taxon>Monothalamids</taxon>
        <taxon>Reticulomyxidae</taxon>
        <taxon>Reticulomyxa</taxon>
    </lineage>
</organism>
<protein>
    <submittedName>
        <fullName evidence="1">Uncharacterized protein</fullName>
    </submittedName>
</protein>
<dbReference type="InterPro" id="IPR016024">
    <property type="entry name" value="ARM-type_fold"/>
</dbReference>
<evidence type="ECO:0000313" key="2">
    <source>
        <dbReference type="Proteomes" id="UP000023152"/>
    </source>
</evidence>
<dbReference type="EMBL" id="ASPP01023199">
    <property type="protein sequence ID" value="ETO10727.1"/>
    <property type="molecule type" value="Genomic_DNA"/>
</dbReference>
<keyword evidence="2" id="KW-1185">Reference proteome</keyword>
<accession>X6MB75</accession>
<dbReference type="AlphaFoldDB" id="X6MB75"/>
<name>X6MB75_RETFI</name>
<gene>
    <name evidence="1" type="ORF">RFI_26650</name>
</gene>
<dbReference type="InterPro" id="IPR011989">
    <property type="entry name" value="ARM-like"/>
</dbReference>
<comment type="caution">
    <text evidence="1">The sequence shown here is derived from an EMBL/GenBank/DDBJ whole genome shotgun (WGS) entry which is preliminary data.</text>
</comment>